<gene>
    <name evidence="4" type="ORF">KGF56_000770</name>
</gene>
<dbReference type="SUPFAM" id="SSF51735">
    <property type="entry name" value="NAD(P)-binding Rossmann-fold domains"/>
    <property type="match status" value="1"/>
</dbReference>
<dbReference type="AlphaFoldDB" id="A0AAI9T0P3"/>
<dbReference type="InterPro" id="IPR002225">
    <property type="entry name" value="3Beta_OHSteriod_DH/Estase"/>
</dbReference>
<comment type="caution">
    <text evidence="4">The sequence shown here is derived from an EMBL/GenBank/DDBJ whole genome shotgun (WGS) entry which is preliminary data.</text>
</comment>
<sequence>MVKTIFVSGATGFIAQHIVQQLLQLGYIVIGSVRSKGKGEDLQKLINSPNFSYVVIPNLVVAGAFDEALKAHPEIKVFIHTASPVDFEATDFKNEVLDPAIEGTKNVLSAIKTFGTNIETLVYTSSVIAIIDILVKLPRPIQYNEDSWNPITYEESFKDPYTAYGGSKTFAERAVWDFVKNEKPKFTVTTIHPTYVLGPQAYEVKNKTQLNFSADISGKLLNLKPSDEIPEFFGDYIDVRDTAKAHIFAFEHPEKSNGERFLLRDCYFTNDSLVELIRKNFPQLQLPKGDLEKSAQLIEEKALRLDPSKTNSILQFKYIPLEQSIIDSVQQILEC</sequence>
<evidence type="ECO:0000313" key="4">
    <source>
        <dbReference type="EMBL" id="KAI3406290.2"/>
    </source>
</evidence>
<comment type="similarity">
    <text evidence="2">Belongs to the NAD(P)-dependent epimerase/dehydratase family. Dihydroflavonol-4-reductase subfamily.</text>
</comment>
<dbReference type="RefSeq" id="XP_049182035.1">
    <property type="nucleotide sequence ID" value="XM_049326714.1"/>
</dbReference>
<dbReference type="Pfam" id="PF01073">
    <property type="entry name" value="3Beta_HSD"/>
    <property type="match status" value="1"/>
</dbReference>
<dbReference type="PANTHER" id="PTHR10366:SF564">
    <property type="entry name" value="STEROL-4-ALPHA-CARBOXYLATE 3-DEHYDROGENASE, DECARBOXYLATING"/>
    <property type="match status" value="1"/>
</dbReference>
<evidence type="ECO:0000313" key="5">
    <source>
        <dbReference type="Proteomes" id="UP001202479"/>
    </source>
</evidence>
<dbReference type="GeneID" id="73378387"/>
<accession>A0AAI9T0P3</accession>
<proteinExistence type="inferred from homology"/>
<feature type="domain" description="3-beta hydroxysteroid dehydrogenase/isomerase" evidence="3">
    <location>
        <begin position="7"/>
        <end position="271"/>
    </location>
</feature>
<protein>
    <recommendedName>
        <fullName evidence="3">3-beta hydroxysteroid dehydrogenase/isomerase domain-containing protein</fullName>
    </recommendedName>
</protein>
<evidence type="ECO:0000259" key="3">
    <source>
        <dbReference type="Pfam" id="PF01073"/>
    </source>
</evidence>
<dbReference type="GO" id="GO:0006694">
    <property type="term" value="P:steroid biosynthetic process"/>
    <property type="evidence" value="ECO:0007669"/>
    <property type="project" value="InterPro"/>
</dbReference>
<dbReference type="FunFam" id="3.40.50.720:FF:000191">
    <property type="entry name" value="Methylglyoxal reductase (NADPH-dependent)"/>
    <property type="match status" value="1"/>
</dbReference>
<evidence type="ECO:0000256" key="1">
    <source>
        <dbReference type="ARBA" id="ARBA00023002"/>
    </source>
</evidence>
<dbReference type="EMBL" id="JAHUZD010000024">
    <property type="protein sequence ID" value="KAI3406290.2"/>
    <property type="molecule type" value="Genomic_DNA"/>
</dbReference>
<dbReference type="Gene3D" id="3.40.50.720">
    <property type="entry name" value="NAD(P)-binding Rossmann-like Domain"/>
    <property type="match status" value="1"/>
</dbReference>
<dbReference type="InterPro" id="IPR050425">
    <property type="entry name" value="NAD(P)_dehydrat-like"/>
</dbReference>
<evidence type="ECO:0000256" key="2">
    <source>
        <dbReference type="ARBA" id="ARBA00023445"/>
    </source>
</evidence>
<keyword evidence="1" id="KW-0560">Oxidoreductase</keyword>
<dbReference type="GO" id="GO:0016616">
    <property type="term" value="F:oxidoreductase activity, acting on the CH-OH group of donors, NAD or NADP as acceptor"/>
    <property type="evidence" value="ECO:0007669"/>
    <property type="project" value="InterPro"/>
</dbReference>
<dbReference type="PANTHER" id="PTHR10366">
    <property type="entry name" value="NAD DEPENDENT EPIMERASE/DEHYDRATASE"/>
    <property type="match status" value="1"/>
</dbReference>
<reference evidence="4" key="1">
    <citation type="journal article" date="2022" name="DNA Res.">
        <title>Genome analysis of five recently described species of the CUG-Ser clade uncovers Candida theae as a new hybrid lineage with pathogenic potential in the Candida parapsilosis species complex.</title>
        <authorList>
            <person name="Mixao V."/>
            <person name="Del Olmo V."/>
            <person name="Hegedusova E."/>
            <person name="Saus E."/>
            <person name="Pryszcz L."/>
            <person name="Cillingova A."/>
            <person name="Nosek J."/>
            <person name="Gabaldon T."/>
        </authorList>
    </citation>
    <scope>NUCLEOTIDE SEQUENCE</scope>
    <source>
        <strain evidence="4">CBS 10844</strain>
    </source>
</reference>
<organism evidence="4 5">
    <name type="scientific">Candida oxycetoniae</name>
    <dbReference type="NCBI Taxonomy" id="497107"/>
    <lineage>
        <taxon>Eukaryota</taxon>
        <taxon>Fungi</taxon>
        <taxon>Dikarya</taxon>
        <taxon>Ascomycota</taxon>
        <taxon>Saccharomycotina</taxon>
        <taxon>Pichiomycetes</taxon>
        <taxon>Debaryomycetaceae</taxon>
        <taxon>Candida/Lodderomyces clade</taxon>
        <taxon>Candida</taxon>
    </lineage>
</organism>
<dbReference type="CDD" id="cd05227">
    <property type="entry name" value="AR_SDR_e"/>
    <property type="match status" value="1"/>
</dbReference>
<dbReference type="InterPro" id="IPR036291">
    <property type="entry name" value="NAD(P)-bd_dom_sf"/>
</dbReference>
<dbReference type="Proteomes" id="UP001202479">
    <property type="component" value="Unassembled WGS sequence"/>
</dbReference>
<name>A0AAI9T0P3_9ASCO</name>
<keyword evidence="5" id="KW-1185">Reference proteome</keyword>